<comment type="caution">
    <text evidence="1">The sequence shown here is derived from an EMBL/GenBank/DDBJ whole genome shotgun (WGS) entry which is preliminary data.</text>
</comment>
<gene>
    <name evidence="1" type="ORF">BKA67DRAFT_541555</name>
</gene>
<reference evidence="1" key="1">
    <citation type="journal article" date="2021" name="Nat. Commun.">
        <title>Genetic determinants of endophytism in the Arabidopsis root mycobiome.</title>
        <authorList>
            <person name="Mesny F."/>
            <person name="Miyauchi S."/>
            <person name="Thiergart T."/>
            <person name="Pickel B."/>
            <person name="Atanasova L."/>
            <person name="Karlsson M."/>
            <person name="Huettel B."/>
            <person name="Barry K.W."/>
            <person name="Haridas S."/>
            <person name="Chen C."/>
            <person name="Bauer D."/>
            <person name="Andreopoulos W."/>
            <person name="Pangilinan J."/>
            <person name="LaButti K."/>
            <person name="Riley R."/>
            <person name="Lipzen A."/>
            <person name="Clum A."/>
            <person name="Drula E."/>
            <person name="Henrissat B."/>
            <person name="Kohler A."/>
            <person name="Grigoriev I.V."/>
            <person name="Martin F.M."/>
            <person name="Hacquard S."/>
        </authorList>
    </citation>
    <scope>NUCLEOTIDE SEQUENCE</scope>
    <source>
        <strain evidence="1">MPI-SDFR-AT-0073</strain>
    </source>
</reference>
<dbReference type="RefSeq" id="XP_045951840.1">
    <property type="nucleotide sequence ID" value="XM_046100956.1"/>
</dbReference>
<keyword evidence="2" id="KW-1185">Reference proteome</keyword>
<proteinExistence type="predicted"/>
<protein>
    <submittedName>
        <fullName evidence="1">Uncharacterized protein</fullName>
    </submittedName>
</protein>
<sequence length="242" mass="27739">MSSQVISWLYPAYGLCLCRRKGELKKNLAFRCLRSGENVFKPDPYPNPEDNPDICARTNAEHSPCPRCSGEESCIKVVFDRELAVLGTEWPDKKYDLIELATMHEYWREKLEVTTTGLRNVYDNLVQGLWQKCREEATGTLIEDRAGPFKRFRHQVQQLQSFAYHFKELAMVHKLEEGKLKIVITIFGQAIALGAWENETPGRFLKRDQGIAKVFEQADELTDAIFAGALRDTLRKTLGLLL</sequence>
<dbReference type="AlphaFoldDB" id="A0A9P8RLG9"/>
<name>A0A9P8RLG9_9PEZI</name>
<dbReference type="GeneID" id="70129848"/>
<dbReference type="EMBL" id="JAGPXC010000011">
    <property type="protein sequence ID" value="KAH6645326.1"/>
    <property type="molecule type" value="Genomic_DNA"/>
</dbReference>
<dbReference type="Proteomes" id="UP000758603">
    <property type="component" value="Unassembled WGS sequence"/>
</dbReference>
<evidence type="ECO:0000313" key="2">
    <source>
        <dbReference type="Proteomes" id="UP000758603"/>
    </source>
</evidence>
<evidence type="ECO:0000313" key="1">
    <source>
        <dbReference type="EMBL" id="KAH6645326.1"/>
    </source>
</evidence>
<accession>A0A9P8RLG9</accession>
<organism evidence="1 2">
    <name type="scientific">Truncatella angustata</name>
    <dbReference type="NCBI Taxonomy" id="152316"/>
    <lineage>
        <taxon>Eukaryota</taxon>
        <taxon>Fungi</taxon>
        <taxon>Dikarya</taxon>
        <taxon>Ascomycota</taxon>
        <taxon>Pezizomycotina</taxon>
        <taxon>Sordariomycetes</taxon>
        <taxon>Xylariomycetidae</taxon>
        <taxon>Amphisphaeriales</taxon>
        <taxon>Sporocadaceae</taxon>
        <taxon>Truncatella</taxon>
    </lineage>
</organism>